<name>A0A6D2KEQ3_9BRAS</name>
<reference evidence="4" key="1">
    <citation type="submission" date="2020-01" db="EMBL/GenBank/DDBJ databases">
        <authorList>
            <person name="Mishra B."/>
        </authorList>
    </citation>
    <scope>NUCLEOTIDE SEQUENCE [LARGE SCALE GENOMIC DNA]</scope>
</reference>
<dbReference type="AlphaFoldDB" id="A0A6D2KEQ3"/>
<keyword evidence="5" id="KW-1185">Reference proteome</keyword>
<dbReference type="InterPro" id="IPR056924">
    <property type="entry name" value="SH3_Tf2-1"/>
</dbReference>
<dbReference type="Pfam" id="PF24626">
    <property type="entry name" value="SH3_Tf2-1"/>
    <property type="match status" value="1"/>
</dbReference>
<evidence type="ECO:0000313" key="5">
    <source>
        <dbReference type="Proteomes" id="UP000467841"/>
    </source>
</evidence>
<evidence type="ECO:0000259" key="3">
    <source>
        <dbReference type="Pfam" id="PF24626"/>
    </source>
</evidence>
<dbReference type="EMBL" id="CACVBM020001444">
    <property type="protein sequence ID" value="CAA7050325.1"/>
    <property type="molecule type" value="Genomic_DNA"/>
</dbReference>
<keyword evidence="1" id="KW-0175">Coiled coil</keyword>
<proteinExistence type="predicted"/>
<protein>
    <recommendedName>
        <fullName evidence="3">Tf2-1-like SH3-like domain-containing protein</fullName>
    </recommendedName>
</protein>
<gene>
    <name evidence="4" type="ORF">MERR_LOCUS37560</name>
</gene>
<dbReference type="OrthoDB" id="1738613at2759"/>
<accession>A0A6D2KEQ3</accession>
<feature type="coiled-coil region" evidence="1">
    <location>
        <begin position="263"/>
        <end position="290"/>
    </location>
</feature>
<feature type="region of interest" description="Disordered" evidence="2">
    <location>
        <begin position="299"/>
        <end position="337"/>
    </location>
</feature>
<dbReference type="PANTHER" id="PTHR35046">
    <property type="entry name" value="ZINC KNUCKLE (CCHC-TYPE) FAMILY PROTEIN"/>
    <property type="match status" value="1"/>
</dbReference>
<organism evidence="4 5">
    <name type="scientific">Microthlaspi erraticum</name>
    <dbReference type="NCBI Taxonomy" id="1685480"/>
    <lineage>
        <taxon>Eukaryota</taxon>
        <taxon>Viridiplantae</taxon>
        <taxon>Streptophyta</taxon>
        <taxon>Embryophyta</taxon>
        <taxon>Tracheophyta</taxon>
        <taxon>Spermatophyta</taxon>
        <taxon>Magnoliopsida</taxon>
        <taxon>eudicotyledons</taxon>
        <taxon>Gunneridae</taxon>
        <taxon>Pentapetalae</taxon>
        <taxon>rosids</taxon>
        <taxon>malvids</taxon>
        <taxon>Brassicales</taxon>
        <taxon>Brassicaceae</taxon>
        <taxon>Coluteocarpeae</taxon>
        <taxon>Microthlaspi</taxon>
    </lineage>
</organism>
<evidence type="ECO:0000256" key="1">
    <source>
        <dbReference type="SAM" id="Coils"/>
    </source>
</evidence>
<dbReference type="Proteomes" id="UP000467841">
    <property type="component" value="Unassembled WGS sequence"/>
</dbReference>
<evidence type="ECO:0000256" key="2">
    <source>
        <dbReference type="SAM" id="MobiDB-lite"/>
    </source>
</evidence>
<dbReference type="PANTHER" id="PTHR35046:SF26">
    <property type="entry name" value="RNA-DIRECTED DNA POLYMERASE"/>
    <property type="match status" value="1"/>
</dbReference>
<evidence type="ECO:0000313" key="4">
    <source>
        <dbReference type="EMBL" id="CAA7050325.1"/>
    </source>
</evidence>
<feature type="domain" description="Tf2-1-like SH3-like" evidence="3">
    <location>
        <begin position="72"/>
        <end position="133"/>
    </location>
</feature>
<comment type="caution">
    <text evidence="4">The sequence shown here is derived from an EMBL/GenBank/DDBJ whole genome shotgun (WGS) entry which is preliminary data.</text>
</comment>
<sequence>MSPFEIVYGFNPLTPLYLSPIPQVEQVNLDGLRKGEFIKKLHEKVRENILKKTESYKKYADKGRKEPVFEPGEWVWLHLRPERFPDKRSSKLAPRGDGPFKVLEKINDNAYRQELPGEFNVSHSFNVTDLSPYEDADEPVLRSKPLEEGGNDEDIDPTKVIENILVVKDSPMTRSKTRRLREGFNEAVETLLNTMNLGDFLNTPPPDDSCLSNDVNPLSNTIAPELALMEDFARMSLEEDHPHSKHCKSIYLAGNGVQNKSELEDMIKTRNVADKELKEHEDVLGATEEETLEDLHQVNSQGTEEEDFIIGPARSGPGPDKLYSTPPQLNSRQKQRSFHHLCGAIDPPSTSPFRSYKRERDSQLVEHRLDSSLVESSLVLPSSSTDLKERALKPAFRSHQSITCHQI</sequence>